<evidence type="ECO:0000313" key="3">
    <source>
        <dbReference type="Proteomes" id="UP000192796"/>
    </source>
</evidence>
<organism evidence="2 3">
    <name type="scientific">Niastella vici</name>
    <dbReference type="NCBI Taxonomy" id="1703345"/>
    <lineage>
        <taxon>Bacteria</taxon>
        <taxon>Pseudomonadati</taxon>
        <taxon>Bacteroidota</taxon>
        <taxon>Chitinophagia</taxon>
        <taxon>Chitinophagales</taxon>
        <taxon>Chitinophagaceae</taxon>
        <taxon>Niastella</taxon>
    </lineage>
</organism>
<protein>
    <submittedName>
        <fullName evidence="2">Uncharacterized protein</fullName>
    </submittedName>
</protein>
<dbReference type="OrthoDB" id="946740at2"/>
<dbReference type="AlphaFoldDB" id="A0A1V9FP68"/>
<dbReference type="EMBL" id="LVYD01000065">
    <property type="protein sequence ID" value="OQP60149.1"/>
    <property type="molecule type" value="Genomic_DNA"/>
</dbReference>
<dbReference type="RefSeq" id="WP_081153474.1">
    <property type="nucleotide sequence ID" value="NZ_LVYD01000065.1"/>
</dbReference>
<evidence type="ECO:0000256" key="1">
    <source>
        <dbReference type="SAM" id="SignalP"/>
    </source>
</evidence>
<keyword evidence="1" id="KW-0732">Signal</keyword>
<comment type="caution">
    <text evidence="2">The sequence shown here is derived from an EMBL/GenBank/DDBJ whole genome shotgun (WGS) entry which is preliminary data.</text>
</comment>
<keyword evidence="3" id="KW-1185">Reference proteome</keyword>
<dbReference type="STRING" id="1703345.A3860_34275"/>
<name>A0A1V9FP68_9BACT</name>
<proteinExistence type="predicted"/>
<feature type="signal peptide" evidence="1">
    <location>
        <begin position="1"/>
        <end position="22"/>
    </location>
</feature>
<reference evidence="2 3" key="1">
    <citation type="submission" date="2016-03" db="EMBL/GenBank/DDBJ databases">
        <title>Niastella vici sp. nov., isolated from farmland soil.</title>
        <authorList>
            <person name="Chen L."/>
            <person name="Wang D."/>
            <person name="Yang S."/>
            <person name="Wang G."/>
        </authorList>
    </citation>
    <scope>NUCLEOTIDE SEQUENCE [LARGE SCALE GENOMIC DNA]</scope>
    <source>
        <strain evidence="2 3">DJ57</strain>
    </source>
</reference>
<gene>
    <name evidence="2" type="ORF">A3860_34275</name>
</gene>
<evidence type="ECO:0000313" key="2">
    <source>
        <dbReference type="EMBL" id="OQP60149.1"/>
    </source>
</evidence>
<feature type="chain" id="PRO_5012258088" evidence="1">
    <location>
        <begin position="23"/>
        <end position="196"/>
    </location>
</feature>
<accession>A0A1V9FP68</accession>
<sequence length="196" mass="22695">MKKITLLVTIAGLLIITQNSHAQNDSSGIYKTAADFQNKKLSYAINFKTEKHKIKSAMLFNNEEVKVKHQGVNYSLKKSETYGYRDMKGRDFRFVDGKEYRILNSYEPVLIYVYQHQAHSAKDISMGNYKPVYYFSLDAASPVETLTLNKIKAAFPENHKLHDAVDAQFKTDADLYAYDNFHKMYKLNWILKSTNK</sequence>
<dbReference type="Proteomes" id="UP000192796">
    <property type="component" value="Unassembled WGS sequence"/>
</dbReference>